<dbReference type="Gene3D" id="2.50.20.20">
    <property type="match status" value="1"/>
</dbReference>
<comment type="caution">
    <text evidence="1">The sequence shown here is derived from an EMBL/GenBank/DDBJ whole genome shotgun (WGS) entry which is preliminary data.</text>
</comment>
<reference evidence="1 2" key="1">
    <citation type="submission" date="2021-01" db="EMBL/GenBank/DDBJ databases">
        <title>Whole genome shotgun sequence of Catellatospora coxensis NBRC 107359.</title>
        <authorList>
            <person name="Komaki H."/>
            <person name="Tamura T."/>
        </authorList>
    </citation>
    <scope>NUCLEOTIDE SEQUENCE [LARGE SCALE GENOMIC DNA]</scope>
    <source>
        <strain evidence="1 2">NBRC 107359</strain>
    </source>
</reference>
<dbReference type="EMBL" id="BONI01000055">
    <property type="protein sequence ID" value="GIG08912.1"/>
    <property type="molecule type" value="Genomic_DNA"/>
</dbReference>
<name>A0A8J3P9K7_9ACTN</name>
<accession>A0A8J3P9K7</accession>
<proteinExistence type="predicted"/>
<keyword evidence="2" id="KW-1185">Reference proteome</keyword>
<sequence length="187" mass="19620">MSLPGQFSVTGSMDPANRRAEVEGLMTMSGKNSDIHLIAIGDDVWLKMSGMTKLSNSKWMHTTADRVTGSTFDIANPKNPGGIMNLINAVVQVEHSGATGFRGLLDMTKSPSADPNMTGAVAEKLSAVPFTATTDTDGNLAGIRIDMSAFAPGVTMSATYQYGRPVEVTAPPASDVMPMPTELLPGS</sequence>
<gene>
    <name evidence="1" type="ORF">Cco03nite_56120</name>
</gene>
<dbReference type="AlphaFoldDB" id="A0A8J3P9K7"/>
<evidence type="ECO:0000313" key="2">
    <source>
        <dbReference type="Proteomes" id="UP000630887"/>
    </source>
</evidence>
<dbReference type="Proteomes" id="UP000630887">
    <property type="component" value="Unassembled WGS sequence"/>
</dbReference>
<protein>
    <submittedName>
        <fullName evidence="1">Uncharacterized protein</fullName>
    </submittedName>
</protein>
<organism evidence="1 2">
    <name type="scientific">Catellatospora coxensis</name>
    <dbReference type="NCBI Taxonomy" id="310354"/>
    <lineage>
        <taxon>Bacteria</taxon>
        <taxon>Bacillati</taxon>
        <taxon>Actinomycetota</taxon>
        <taxon>Actinomycetes</taxon>
        <taxon>Micromonosporales</taxon>
        <taxon>Micromonosporaceae</taxon>
        <taxon>Catellatospora</taxon>
    </lineage>
</organism>
<evidence type="ECO:0000313" key="1">
    <source>
        <dbReference type="EMBL" id="GIG08912.1"/>
    </source>
</evidence>